<keyword evidence="4" id="KW-1185">Reference proteome</keyword>
<organism evidence="3 4">
    <name type="scientific">Mollisia scopiformis</name>
    <name type="common">Conifer needle endophyte fungus</name>
    <name type="synonym">Phialocephala scopiformis</name>
    <dbReference type="NCBI Taxonomy" id="149040"/>
    <lineage>
        <taxon>Eukaryota</taxon>
        <taxon>Fungi</taxon>
        <taxon>Dikarya</taxon>
        <taxon>Ascomycota</taxon>
        <taxon>Pezizomycotina</taxon>
        <taxon>Leotiomycetes</taxon>
        <taxon>Helotiales</taxon>
        <taxon>Mollisiaceae</taxon>
        <taxon>Mollisia</taxon>
    </lineage>
</organism>
<dbReference type="Proteomes" id="UP000070700">
    <property type="component" value="Unassembled WGS sequence"/>
</dbReference>
<protein>
    <submittedName>
        <fullName evidence="3">Uncharacterized protein</fullName>
    </submittedName>
</protein>
<evidence type="ECO:0000256" key="1">
    <source>
        <dbReference type="SAM" id="Coils"/>
    </source>
</evidence>
<feature type="compositionally biased region" description="Low complexity" evidence="2">
    <location>
        <begin position="279"/>
        <end position="292"/>
    </location>
</feature>
<evidence type="ECO:0000313" key="3">
    <source>
        <dbReference type="EMBL" id="KUJ23308.1"/>
    </source>
</evidence>
<evidence type="ECO:0000313" key="4">
    <source>
        <dbReference type="Proteomes" id="UP000070700"/>
    </source>
</evidence>
<gene>
    <name evidence="3" type="ORF">LY89DRAFT_713798</name>
</gene>
<feature type="region of interest" description="Disordered" evidence="2">
    <location>
        <begin position="214"/>
        <end position="379"/>
    </location>
</feature>
<dbReference type="RefSeq" id="XP_018077663.1">
    <property type="nucleotide sequence ID" value="XM_018218077.1"/>
</dbReference>
<proteinExistence type="predicted"/>
<dbReference type="OrthoDB" id="10597468at2759"/>
<keyword evidence="1" id="KW-0175">Coiled coil</keyword>
<dbReference type="EMBL" id="KQ947405">
    <property type="protein sequence ID" value="KUJ23308.1"/>
    <property type="molecule type" value="Genomic_DNA"/>
</dbReference>
<dbReference type="AlphaFoldDB" id="A0A194XSY6"/>
<sequence length="379" mass="42122">MAIEEIDHLQKELNDLAKKLNETIKVVELLRAQRKEVYEKLGNAAATVQEATRINRATEKKLARAQKSLTQAEGEAKVANERFVKEEDAIEKLRAEENRLKNKTEDEVRHEKVHKKMLEIKAKVEYLNQDRMNWASWPPEELVRRWENGDIYYEPFTKEHNVLKLSSAYQQMGLPSIPSDLELTAISSILHNEKGSTPWKCKFWNPECAAFPDPSQISINTDGSSSSESIVGKTTGAQSPSPMPIKSEVNQSDSIGPNPQIPMKTEDNDTVLGKRNRETSASSTATASSSSSGQLAVEANVGVDNSVKSEVGEERAAKKVKMDNPISTAPLAPRLETSTDDPEERSAQGERLELSTDAANDSALPDWCSGFTKQNMEKI</sequence>
<dbReference type="InParanoid" id="A0A194XSY6"/>
<feature type="compositionally biased region" description="Basic and acidic residues" evidence="2">
    <location>
        <begin position="310"/>
        <end position="322"/>
    </location>
</feature>
<accession>A0A194XSY6</accession>
<reference evidence="3 4" key="1">
    <citation type="submission" date="2015-10" db="EMBL/GenBank/DDBJ databases">
        <title>Full genome of DAOMC 229536 Phialocephala scopiformis, a fungal endophyte of spruce producing the potent anti-insectan compound rugulosin.</title>
        <authorList>
            <consortium name="DOE Joint Genome Institute"/>
            <person name="Walker A.K."/>
            <person name="Frasz S.L."/>
            <person name="Seifert K.A."/>
            <person name="Miller J.D."/>
            <person name="Mondo S.J."/>
            <person name="Labutti K."/>
            <person name="Lipzen A."/>
            <person name="Dockter R."/>
            <person name="Kennedy M."/>
            <person name="Grigoriev I.V."/>
            <person name="Spatafora J.W."/>
        </authorList>
    </citation>
    <scope>NUCLEOTIDE SEQUENCE [LARGE SCALE GENOMIC DNA]</scope>
    <source>
        <strain evidence="3 4">CBS 120377</strain>
    </source>
</reference>
<feature type="compositionally biased region" description="Polar residues" evidence="2">
    <location>
        <begin position="215"/>
        <end position="229"/>
    </location>
</feature>
<evidence type="ECO:0000256" key="2">
    <source>
        <dbReference type="SAM" id="MobiDB-lite"/>
    </source>
</evidence>
<feature type="coiled-coil region" evidence="1">
    <location>
        <begin position="3"/>
        <end position="110"/>
    </location>
</feature>
<dbReference type="GeneID" id="28827803"/>
<dbReference type="KEGG" id="psco:LY89DRAFT_713798"/>
<feature type="compositionally biased region" description="Basic and acidic residues" evidence="2">
    <location>
        <begin position="344"/>
        <end position="354"/>
    </location>
</feature>
<feature type="compositionally biased region" description="Polar residues" evidence="2">
    <location>
        <begin position="248"/>
        <end position="257"/>
    </location>
</feature>
<name>A0A194XSY6_MOLSC</name>